<feature type="transmembrane region" description="Helical" evidence="1">
    <location>
        <begin position="336"/>
        <end position="355"/>
    </location>
</feature>
<feature type="transmembrane region" description="Helical" evidence="1">
    <location>
        <begin position="845"/>
        <end position="864"/>
    </location>
</feature>
<feature type="transmembrane region" description="Helical" evidence="1">
    <location>
        <begin position="989"/>
        <end position="1012"/>
    </location>
</feature>
<feature type="transmembrane region" description="Helical" evidence="1">
    <location>
        <begin position="433"/>
        <end position="453"/>
    </location>
</feature>
<feature type="transmembrane region" description="Helical" evidence="1">
    <location>
        <begin position="523"/>
        <end position="540"/>
    </location>
</feature>
<feature type="transmembrane region" description="Helical" evidence="1">
    <location>
        <begin position="362"/>
        <end position="382"/>
    </location>
</feature>
<protein>
    <submittedName>
        <fullName evidence="2">Multidrug efflux pump subunit AcrB</fullName>
    </submittedName>
</protein>
<keyword evidence="1" id="KW-1133">Transmembrane helix</keyword>
<organism evidence="2 3">
    <name type="scientific">Marinicella litoralis</name>
    <dbReference type="NCBI Taxonomy" id="644220"/>
    <lineage>
        <taxon>Bacteria</taxon>
        <taxon>Pseudomonadati</taxon>
        <taxon>Pseudomonadota</taxon>
        <taxon>Gammaproteobacteria</taxon>
        <taxon>Lysobacterales</taxon>
        <taxon>Marinicellaceae</taxon>
        <taxon>Marinicella</taxon>
    </lineage>
</organism>
<sequence length="1027" mass="111887">MKLTEASLSNRVAVMVAIILVAIFGYISLNRLPIQMAPNVERPTINISTSWPGAAPEEVESEILELQENVFRGMPGVERMSATASYASASIDMEFDADVDMQRSLIEVINRLNQVPGYPVDANEPTLRIGGRTFGNAIAWFAILPTENNDRPIVTYLDFISDSVLPKLEQINGVSSANAVGGRAYEVRISYDPYQAAALGVDLTRLSAVGGNFSNTSMGTKDVGKRKYTMRFESKYDYQALSDYVIEWRDGLPIYLKDIASIDVVMQDPSGLILQNGGPSIAANIIPEAGVNLLELMDDIKAKVIELQETTLTPAGLTITQVYDESLYTNGSVDMVRNNLILGMLLAIFILWAFLRKKTPALIVAVAIPICLMGAFIMLDVFGRTLNIISLAGLAFATGMVLDAAIVVLENIIRHREMGKSAEEAAMIGSQQVWGALLASTATTVAIFLPVVFLKDEAGQIFTDLALTISISVIFSLVVAVTVLPAATVKFIHRGDFSDKHSGMWRKITDFLDGLTRSRTQQISWIAGLLLIPLALAYMLRPPADYLPEGKRNFSFGGISTPPGMSFSVAKEEIADVVSTRLKPYLDGSKQPKLQNYFFGVFGSRAFVGFRVKNPEEMDSMLQIMNTEILTGIPDARGFAGRRGVFGGGSRAGRSISVDIQTEDFNELLRVGQLAYDKVSQLIPQVRLDTTPGLELGAPEINIKPNDRAIAEAGWSRRDLNGVLRSLGTGAFVGEYFDGNKRMNVVLRANHWETPEELAATPLYTANGDVVPLDELTFIQRTAGPTQILRVDRSRTLTLQVTPPSDMPLETAIALLKQELTPFITERLPEGSSVSYRGTAEALDAALSSLSGSFLLAIIILYLLISAMFQSFKDALLVVTTLPMATVGGIMGLRLLDWVLRTFGESSQSMDLLTMIGFVILLGLVVNNAILLVLRARDAEKMGMSTQEAVSNAVRLRLRPIFMSTFTSIFGMLPLLLMPGSGTELYRGLAAVIVGGMLISTLFTLVLLPSLLKLTGKNQKEQNIATI</sequence>
<dbReference type="RefSeq" id="WP_099018671.1">
    <property type="nucleotide sequence ID" value="NZ_NIHB01000001.1"/>
</dbReference>
<dbReference type="SUPFAM" id="SSF82714">
    <property type="entry name" value="Multidrug efflux transporter AcrB TolC docking domain, DN and DC subdomains"/>
    <property type="match status" value="2"/>
</dbReference>
<dbReference type="GO" id="GO:0042910">
    <property type="term" value="F:xenobiotic transmembrane transporter activity"/>
    <property type="evidence" value="ECO:0007669"/>
    <property type="project" value="TreeGrafter"/>
</dbReference>
<gene>
    <name evidence="2" type="ORF">C8D91_1827</name>
</gene>
<dbReference type="OrthoDB" id="9757904at2"/>
<name>A0A4R6XR03_9GAMM</name>
<evidence type="ECO:0000313" key="2">
    <source>
        <dbReference type="EMBL" id="TDR20849.1"/>
    </source>
</evidence>
<feature type="transmembrane region" description="Helical" evidence="1">
    <location>
        <begin position="876"/>
        <end position="896"/>
    </location>
</feature>
<dbReference type="Gene3D" id="3.30.70.1440">
    <property type="entry name" value="Multidrug efflux transporter AcrB pore domain"/>
    <property type="match status" value="1"/>
</dbReference>
<evidence type="ECO:0000313" key="3">
    <source>
        <dbReference type="Proteomes" id="UP000295724"/>
    </source>
</evidence>
<dbReference type="SUPFAM" id="SSF82866">
    <property type="entry name" value="Multidrug efflux transporter AcrB transmembrane domain"/>
    <property type="match status" value="2"/>
</dbReference>
<feature type="transmembrane region" description="Helical" evidence="1">
    <location>
        <begin position="465"/>
        <end position="487"/>
    </location>
</feature>
<dbReference type="PANTHER" id="PTHR32063:SF0">
    <property type="entry name" value="SWARMING MOTILITY PROTEIN SWRC"/>
    <property type="match status" value="1"/>
</dbReference>
<dbReference type="Proteomes" id="UP000295724">
    <property type="component" value="Unassembled WGS sequence"/>
</dbReference>
<dbReference type="PANTHER" id="PTHR32063">
    <property type="match status" value="1"/>
</dbReference>
<feature type="transmembrane region" description="Helical" evidence="1">
    <location>
        <begin position="388"/>
        <end position="413"/>
    </location>
</feature>
<keyword evidence="3" id="KW-1185">Reference proteome</keyword>
<dbReference type="Pfam" id="PF00873">
    <property type="entry name" value="ACR_tran"/>
    <property type="match status" value="1"/>
</dbReference>
<dbReference type="Gene3D" id="3.30.70.1320">
    <property type="entry name" value="Multidrug efflux transporter AcrB pore domain like"/>
    <property type="match status" value="1"/>
</dbReference>
<dbReference type="GO" id="GO:0005886">
    <property type="term" value="C:plasma membrane"/>
    <property type="evidence" value="ECO:0007669"/>
    <property type="project" value="TreeGrafter"/>
</dbReference>
<keyword evidence="1" id="KW-0812">Transmembrane</keyword>
<dbReference type="SUPFAM" id="SSF82693">
    <property type="entry name" value="Multidrug efflux transporter AcrB pore domain, PN1, PN2, PC1 and PC2 subdomains"/>
    <property type="match status" value="2"/>
</dbReference>
<dbReference type="AlphaFoldDB" id="A0A4R6XR03"/>
<evidence type="ECO:0000256" key="1">
    <source>
        <dbReference type="SAM" id="Phobius"/>
    </source>
</evidence>
<dbReference type="InterPro" id="IPR027463">
    <property type="entry name" value="AcrB_DN_DC_subdom"/>
</dbReference>
<accession>A0A4R6XR03</accession>
<feature type="transmembrane region" description="Helical" evidence="1">
    <location>
        <begin position="956"/>
        <end position="977"/>
    </location>
</feature>
<keyword evidence="1" id="KW-0472">Membrane</keyword>
<comment type="caution">
    <text evidence="2">The sequence shown here is derived from an EMBL/GenBank/DDBJ whole genome shotgun (WGS) entry which is preliminary data.</text>
</comment>
<dbReference type="Gene3D" id="3.30.2090.10">
    <property type="entry name" value="Multidrug efflux transporter AcrB TolC docking domain, DN and DC subdomains"/>
    <property type="match status" value="2"/>
</dbReference>
<feature type="transmembrane region" description="Helical" evidence="1">
    <location>
        <begin position="916"/>
        <end position="935"/>
    </location>
</feature>
<dbReference type="Gene3D" id="3.30.70.1430">
    <property type="entry name" value="Multidrug efflux transporter AcrB pore domain"/>
    <property type="match status" value="2"/>
</dbReference>
<dbReference type="EMBL" id="SNZB01000003">
    <property type="protein sequence ID" value="TDR20849.1"/>
    <property type="molecule type" value="Genomic_DNA"/>
</dbReference>
<feature type="transmembrane region" description="Helical" evidence="1">
    <location>
        <begin position="12"/>
        <end position="29"/>
    </location>
</feature>
<proteinExistence type="predicted"/>
<dbReference type="InterPro" id="IPR001036">
    <property type="entry name" value="Acrflvin-R"/>
</dbReference>
<reference evidence="2 3" key="1">
    <citation type="submission" date="2019-03" db="EMBL/GenBank/DDBJ databases">
        <title>Genomic Encyclopedia of Type Strains, Phase IV (KMG-IV): sequencing the most valuable type-strain genomes for metagenomic binning, comparative biology and taxonomic classification.</title>
        <authorList>
            <person name="Goeker M."/>
        </authorList>
    </citation>
    <scope>NUCLEOTIDE SEQUENCE [LARGE SCALE GENOMIC DNA]</scope>
    <source>
        <strain evidence="2 3">DSM 25488</strain>
    </source>
</reference>
<dbReference type="PRINTS" id="PR00702">
    <property type="entry name" value="ACRIFLAVINRP"/>
</dbReference>
<dbReference type="Gene3D" id="1.20.1640.10">
    <property type="entry name" value="Multidrug efflux transporter AcrB transmembrane domain"/>
    <property type="match status" value="2"/>
</dbReference>